<feature type="transmembrane region" description="Helical" evidence="10">
    <location>
        <begin position="162"/>
        <end position="179"/>
    </location>
</feature>
<evidence type="ECO:0000256" key="4">
    <source>
        <dbReference type="ARBA" id="ARBA00022692"/>
    </source>
</evidence>
<dbReference type="PANTHER" id="PTHR11157:SF126">
    <property type="entry name" value="ELONGATION OF VERY LONG CHAIN FATTY ACIDS PROTEIN"/>
    <property type="match status" value="1"/>
</dbReference>
<dbReference type="AlphaFoldDB" id="A0ABD1Y657"/>
<evidence type="ECO:0000313" key="11">
    <source>
        <dbReference type="EMBL" id="KAL2622253.1"/>
    </source>
</evidence>
<feature type="transmembrane region" description="Helical" evidence="10">
    <location>
        <begin position="82"/>
        <end position="109"/>
    </location>
</feature>
<feature type="transmembrane region" description="Helical" evidence="10">
    <location>
        <begin position="218"/>
        <end position="235"/>
    </location>
</feature>
<dbReference type="GO" id="GO:0016020">
    <property type="term" value="C:membrane"/>
    <property type="evidence" value="ECO:0007669"/>
    <property type="project" value="UniProtKB-SubCell"/>
</dbReference>
<dbReference type="Pfam" id="PF01151">
    <property type="entry name" value="ELO"/>
    <property type="match status" value="1"/>
</dbReference>
<evidence type="ECO:0000256" key="3">
    <source>
        <dbReference type="ARBA" id="ARBA00022679"/>
    </source>
</evidence>
<organism evidence="11 12">
    <name type="scientific">Riccia fluitans</name>
    <dbReference type="NCBI Taxonomy" id="41844"/>
    <lineage>
        <taxon>Eukaryota</taxon>
        <taxon>Viridiplantae</taxon>
        <taxon>Streptophyta</taxon>
        <taxon>Embryophyta</taxon>
        <taxon>Marchantiophyta</taxon>
        <taxon>Marchantiopsida</taxon>
        <taxon>Marchantiidae</taxon>
        <taxon>Marchantiales</taxon>
        <taxon>Ricciaceae</taxon>
        <taxon>Riccia</taxon>
    </lineage>
</organism>
<comment type="caution">
    <text evidence="11">The sequence shown here is derived from an EMBL/GenBank/DDBJ whole genome shotgun (WGS) entry which is preliminary data.</text>
</comment>
<dbReference type="GO" id="GO:0016740">
    <property type="term" value="F:transferase activity"/>
    <property type="evidence" value="ECO:0007669"/>
    <property type="project" value="UniProtKB-KW"/>
</dbReference>
<evidence type="ECO:0000256" key="10">
    <source>
        <dbReference type="SAM" id="Phobius"/>
    </source>
</evidence>
<evidence type="ECO:0000313" key="12">
    <source>
        <dbReference type="Proteomes" id="UP001605036"/>
    </source>
</evidence>
<gene>
    <name evidence="11" type="ORF">R1flu_002458</name>
</gene>
<keyword evidence="2" id="KW-0444">Lipid biosynthesis</keyword>
<evidence type="ECO:0000256" key="6">
    <source>
        <dbReference type="ARBA" id="ARBA00022989"/>
    </source>
</evidence>
<accession>A0ABD1Y657</accession>
<feature type="transmembrane region" description="Helical" evidence="10">
    <location>
        <begin position="255"/>
        <end position="276"/>
    </location>
</feature>
<keyword evidence="6 10" id="KW-1133">Transmembrane helix</keyword>
<keyword evidence="3" id="KW-0808">Transferase</keyword>
<sequence>MGPMEVYEQVDSYVSKTVFETIQRLRGGEVLTQSEITKGLPCVDSPTPIVLGLSSYLIFVVLGLIIIRALDLKPRPKEPAILSLFVIFHNFVNFSLSLYMCVGITLEAISHGYSLWGNAYNPKQVKMGHLIYIFYMSKYIEFMDTVIMVLKRSTRQISLLHVYHHASISLIWWIITYHAPGGEAYFSAALNSGVHVFMYLYYLLAATVGKNEKVRRKYLWWGKYLTQLQMFQFVLNMIQAYTDLKYMDPHKYPRFLFQILFYYMISLLALFGNFYVHKYVAGPKQVGKSKGRKAE</sequence>
<reference evidence="11 12" key="1">
    <citation type="submission" date="2024-09" db="EMBL/GenBank/DDBJ databases">
        <title>Chromosome-scale assembly of Riccia fluitans.</title>
        <authorList>
            <person name="Paukszto L."/>
            <person name="Sawicki J."/>
            <person name="Karawczyk K."/>
            <person name="Piernik-Szablinska J."/>
            <person name="Szczecinska M."/>
            <person name="Mazdziarz M."/>
        </authorList>
    </citation>
    <scope>NUCLEOTIDE SEQUENCE [LARGE SCALE GENOMIC DNA]</scope>
    <source>
        <strain evidence="11">Rf_01</strain>
        <tissue evidence="11">Aerial parts of the thallus</tissue>
    </source>
</reference>
<dbReference type="InterPro" id="IPR002076">
    <property type="entry name" value="ELO_fam"/>
</dbReference>
<keyword evidence="12" id="KW-1185">Reference proteome</keyword>
<evidence type="ECO:0000256" key="7">
    <source>
        <dbReference type="ARBA" id="ARBA00023098"/>
    </source>
</evidence>
<dbReference type="GO" id="GO:0006633">
    <property type="term" value="P:fatty acid biosynthetic process"/>
    <property type="evidence" value="ECO:0007669"/>
    <property type="project" value="UniProtKB-KW"/>
</dbReference>
<dbReference type="Proteomes" id="UP001605036">
    <property type="component" value="Unassembled WGS sequence"/>
</dbReference>
<evidence type="ECO:0000256" key="2">
    <source>
        <dbReference type="ARBA" id="ARBA00022516"/>
    </source>
</evidence>
<proteinExistence type="predicted"/>
<keyword evidence="7" id="KW-0443">Lipid metabolism</keyword>
<evidence type="ECO:0008006" key="13">
    <source>
        <dbReference type="Google" id="ProtNLM"/>
    </source>
</evidence>
<dbReference type="EMBL" id="JBHFFA010000006">
    <property type="protein sequence ID" value="KAL2622253.1"/>
    <property type="molecule type" value="Genomic_DNA"/>
</dbReference>
<evidence type="ECO:0000256" key="1">
    <source>
        <dbReference type="ARBA" id="ARBA00004141"/>
    </source>
</evidence>
<feature type="transmembrane region" description="Helical" evidence="10">
    <location>
        <begin position="185"/>
        <end position="206"/>
    </location>
</feature>
<keyword evidence="4 10" id="KW-0812">Transmembrane</keyword>
<protein>
    <recommendedName>
        <fullName evidence="13">Very-long-chain 3-oxoacyl-CoA synthase</fullName>
    </recommendedName>
</protein>
<feature type="transmembrane region" description="Helical" evidence="10">
    <location>
        <begin position="129"/>
        <end position="150"/>
    </location>
</feature>
<evidence type="ECO:0000256" key="9">
    <source>
        <dbReference type="ARBA" id="ARBA00023160"/>
    </source>
</evidence>
<comment type="subcellular location">
    <subcellularLocation>
        <location evidence="1">Membrane</location>
        <topology evidence="1">Multi-pass membrane protein</topology>
    </subcellularLocation>
</comment>
<keyword evidence="9" id="KW-0275">Fatty acid biosynthesis</keyword>
<evidence type="ECO:0000256" key="8">
    <source>
        <dbReference type="ARBA" id="ARBA00023136"/>
    </source>
</evidence>
<feature type="transmembrane region" description="Helical" evidence="10">
    <location>
        <begin position="49"/>
        <end position="70"/>
    </location>
</feature>
<keyword evidence="5" id="KW-0276">Fatty acid metabolism</keyword>
<name>A0ABD1Y657_9MARC</name>
<dbReference type="PANTHER" id="PTHR11157">
    <property type="entry name" value="FATTY ACID ACYL TRANSFERASE-RELATED"/>
    <property type="match status" value="1"/>
</dbReference>
<evidence type="ECO:0000256" key="5">
    <source>
        <dbReference type="ARBA" id="ARBA00022832"/>
    </source>
</evidence>
<keyword evidence="8 10" id="KW-0472">Membrane</keyword>